<comment type="caution">
    <text evidence="2">The sequence shown here is derived from an EMBL/GenBank/DDBJ whole genome shotgun (WGS) entry which is preliminary data.</text>
</comment>
<evidence type="ECO:0000313" key="2">
    <source>
        <dbReference type="EMBL" id="NGO65125.1"/>
    </source>
</evidence>
<organism evidence="2 3">
    <name type="scientific">Rhizobium daejeonense</name>
    <dbReference type="NCBI Taxonomy" id="240521"/>
    <lineage>
        <taxon>Bacteria</taxon>
        <taxon>Pseudomonadati</taxon>
        <taxon>Pseudomonadota</taxon>
        <taxon>Alphaproteobacteria</taxon>
        <taxon>Hyphomicrobiales</taxon>
        <taxon>Rhizobiaceae</taxon>
        <taxon>Rhizobium/Agrobacterium group</taxon>
        <taxon>Rhizobium</taxon>
    </lineage>
</organism>
<accession>A0A6M1S1Y7</accession>
<feature type="signal peptide" evidence="1">
    <location>
        <begin position="1"/>
        <end position="20"/>
    </location>
</feature>
<feature type="chain" id="PRO_5026804594" description="DUF3551 domain-containing protein" evidence="1">
    <location>
        <begin position="21"/>
        <end position="83"/>
    </location>
</feature>
<evidence type="ECO:0008006" key="4">
    <source>
        <dbReference type="Google" id="ProtNLM"/>
    </source>
</evidence>
<dbReference type="AlphaFoldDB" id="A0A6M1S1Y7"/>
<name>A0A6M1S1Y7_9HYPH</name>
<proteinExistence type="predicted"/>
<gene>
    <name evidence="2" type="ORF">G6N76_15760</name>
</gene>
<dbReference type="Proteomes" id="UP000477849">
    <property type="component" value="Unassembled WGS sequence"/>
</dbReference>
<keyword evidence="3" id="KW-1185">Reference proteome</keyword>
<evidence type="ECO:0000256" key="1">
    <source>
        <dbReference type="SAM" id="SignalP"/>
    </source>
</evidence>
<keyword evidence="1" id="KW-0732">Signal</keyword>
<protein>
    <recommendedName>
        <fullName evidence="4">DUF3551 domain-containing protein</fullName>
    </recommendedName>
</protein>
<sequence length="83" mass="9593">MKLWVLALSAAVAVSFPAYSDVIDPRNPRVSNKNYVDCQRMPDRCAGNDSQRARRDYYRKNTRQGNSACTFRGEQRTWSEDCQ</sequence>
<dbReference type="RefSeq" id="WP_163902529.1">
    <property type="nucleotide sequence ID" value="NZ_CP048427.1"/>
</dbReference>
<dbReference type="EMBL" id="JAAKZH010000004">
    <property type="protein sequence ID" value="NGO65125.1"/>
    <property type="molecule type" value="Genomic_DNA"/>
</dbReference>
<reference evidence="2 3" key="1">
    <citation type="submission" date="2020-02" db="EMBL/GenBank/DDBJ databases">
        <title>Genome sequence of the type strain CCBAU10050 of Rhizobium daejeonense.</title>
        <authorList>
            <person name="Gao J."/>
            <person name="Sun J."/>
        </authorList>
    </citation>
    <scope>NUCLEOTIDE SEQUENCE [LARGE SCALE GENOMIC DNA]</scope>
    <source>
        <strain evidence="2 3">CCBAU10050</strain>
    </source>
</reference>
<evidence type="ECO:0000313" key="3">
    <source>
        <dbReference type="Proteomes" id="UP000477849"/>
    </source>
</evidence>